<dbReference type="AlphaFoldDB" id="X1NKC5"/>
<keyword evidence="1" id="KW-0812">Transmembrane</keyword>
<keyword evidence="1" id="KW-1133">Transmembrane helix</keyword>
<keyword evidence="1" id="KW-0472">Membrane</keyword>
<dbReference type="EMBL" id="BARV01020432">
    <property type="protein sequence ID" value="GAI27265.1"/>
    <property type="molecule type" value="Genomic_DNA"/>
</dbReference>
<evidence type="ECO:0000313" key="2">
    <source>
        <dbReference type="EMBL" id="GAI27265.1"/>
    </source>
</evidence>
<feature type="transmembrane region" description="Helical" evidence="1">
    <location>
        <begin position="7"/>
        <end position="27"/>
    </location>
</feature>
<dbReference type="PANTHER" id="PTHR37309:SF1">
    <property type="entry name" value="SLR0284 PROTEIN"/>
    <property type="match status" value="1"/>
</dbReference>
<feature type="transmembrane region" description="Helical" evidence="1">
    <location>
        <begin position="39"/>
        <end position="56"/>
    </location>
</feature>
<accession>X1NKC5</accession>
<proteinExistence type="predicted"/>
<dbReference type="InterPro" id="IPR007165">
    <property type="entry name" value="Phage_holin_4_2"/>
</dbReference>
<sequence length="127" mass="14494">MVNLLKWFLNWVILTFSIAVTSYFLPFICISGDTIWNKFKISFIAGLLLGLFNILVKPIVKILSLPINILTLGIFNIIINAGMLWIVDLIIKGLEIEGFWGYVWSSIVISIISIVVSKIIFFREKKD</sequence>
<feature type="transmembrane region" description="Helical" evidence="1">
    <location>
        <begin position="68"/>
        <end position="87"/>
    </location>
</feature>
<dbReference type="Pfam" id="PF04020">
    <property type="entry name" value="Phage_holin_4_2"/>
    <property type="match status" value="1"/>
</dbReference>
<evidence type="ECO:0008006" key="3">
    <source>
        <dbReference type="Google" id="ProtNLM"/>
    </source>
</evidence>
<name>X1NKC5_9ZZZZ</name>
<reference evidence="2" key="1">
    <citation type="journal article" date="2014" name="Front. Microbiol.">
        <title>High frequency of phylogenetically diverse reductive dehalogenase-homologous genes in deep subseafloor sedimentary metagenomes.</title>
        <authorList>
            <person name="Kawai M."/>
            <person name="Futagami T."/>
            <person name="Toyoda A."/>
            <person name="Takaki Y."/>
            <person name="Nishi S."/>
            <person name="Hori S."/>
            <person name="Arai W."/>
            <person name="Tsubouchi T."/>
            <person name="Morono Y."/>
            <person name="Uchiyama I."/>
            <person name="Ito T."/>
            <person name="Fujiyama A."/>
            <person name="Inagaki F."/>
            <person name="Takami H."/>
        </authorList>
    </citation>
    <scope>NUCLEOTIDE SEQUENCE</scope>
    <source>
        <strain evidence="2">Expedition CK06-06</strain>
    </source>
</reference>
<comment type="caution">
    <text evidence="2">The sequence shown here is derived from an EMBL/GenBank/DDBJ whole genome shotgun (WGS) entry which is preliminary data.</text>
</comment>
<organism evidence="2">
    <name type="scientific">marine sediment metagenome</name>
    <dbReference type="NCBI Taxonomy" id="412755"/>
    <lineage>
        <taxon>unclassified sequences</taxon>
        <taxon>metagenomes</taxon>
        <taxon>ecological metagenomes</taxon>
    </lineage>
</organism>
<evidence type="ECO:0000256" key="1">
    <source>
        <dbReference type="SAM" id="Phobius"/>
    </source>
</evidence>
<feature type="transmembrane region" description="Helical" evidence="1">
    <location>
        <begin position="99"/>
        <end position="121"/>
    </location>
</feature>
<dbReference type="PANTHER" id="PTHR37309">
    <property type="entry name" value="SLR0284 PROTEIN"/>
    <property type="match status" value="1"/>
</dbReference>
<protein>
    <recommendedName>
        <fullName evidence="3">Phage holin family protein</fullName>
    </recommendedName>
</protein>
<gene>
    <name evidence="2" type="ORF">S06H3_34097</name>
</gene>